<dbReference type="AlphaFoldDB" id="A0A223RTJ5"/>
<dbReference type="InterPro" id="IPR036291">
    <property type="entry name" value="NAD(P)-bd_dom_sf"/>
</dbReference>
<comment type="similarity">
    <text evidence="1">Belongs to the UDP-glucose/GDP-mannose dehydrogenase family.</text>
</comment>
<dbReference type="Gene3D" id="1.20.5.100">
    <property type="entry name" value="Cytochrome c1, transmembrane anchor, C-terminal"/>
    <property type="match status" value="1"/>
</dbReference>
<accession>A0A223RTJ5</accession>
<name>A0A223RTJ5_9ACTN</name>
<dbReference type="Pfam" id="PF00984">
    <property type="entry name" value="UDPG_MGDP_dh"/>
    <property type="match status" value="1"/>
</dbReference>
<dbReference type="PANTHER" id="PTHR43750">
    <property type="entry name" value="UDP-GLUCOSE 6-DEHYDROGENASE TUAD"/>
    <property type="match status" value="1"/>
</dbReference>
<feature type="domain" description="UDP-glucose/GDP-mannose dehydrogenase dimerisation" evidence="2">
    <location>
        <begin position="85"/>
        <end position="125"/>
    </location>
</feature>
<dbReference type="Pfam" id="PF03721">
    <property type="entry name" value="UDPG_MGDP_dh_N"/>
    <property type="match status" value="1"/>
</dbReference>
<dbReference type="InterPro" id="IPR014026">
    <property type="entry name" value="UDP-Glc/GDP-Man_DH_dimer"/>
</dbReference>
<dbReference type="Proteomes" id="UP000215043">
    <property type="component" value="Chromosome"/>
</dbReference>
<proteinExistence type="inferred from homology"/>
<evidence type="ECO:0000259" key="2">
    <source>
        <dbReference type="Pfam" id="PF00984"/>
    </source>
</evidence>
<dbReference type="GO" id="GO:0051287">
    <property type="term" value="F:NAD binding"/>
    <property type="evidence" value="ECO:0007669"/>
    <property type="project" value="InterPro"/>
</dbReference>
<feature type="domain" description="UDP-glucose/GDP-mannose dehydrogenase N-terminal" evidence="3">
    <location>
        <begin position="4"/>
        <end position="64"/>
    </location>
</feature>
<dbReference type="EMBL" id="CP022752">
    <property type="protein sequence ID" value="ASU79154.1"/>
    <property type="molecule type" value="Genomic_DNA"/>
</dbReference>
<evidence type="ECO:0000313" key="5">
    <source>
        <dbReference type="Proteomes" id="UP000215043"/>
    </source>
</evidence>
<gene>
    <name evidence="4" type="ORF">CDG81_13625</name>
</gene>
<evidence type="ECO:0000313" key="4">
    <source>
        <dbReference type="EMBL" id="ASU79154.1"/>
    </source>
</evidence>
<dbReference type="Gene3D" id="3.40.50.720">
    <property type="entry name" value="NAD(P)-binding Rossmann-like Domain"/>
    <property type="match status" value="1"/>
</dbReference>
<dbReference type="InterPro" id="IPR008927">
    <property type="entry name" value="6-PGluconate_DH-like_C_sf"/>
</dbReference>
<dbReference type="KEGG" id="aey:CDG81_13625"/>
<evidence type="ECO:0000256" key="1">
    <source>
        <dbReference type="ARBA" id="ARBA00006601"/>
    </source>
</evidence>
<dbReference type="InterPro" id="IPR001732">
    <property type="entry name" value="UDP-Glc/GDP-Man_DH_N"/>
</dbReference>
<reference evidence="4 5" key="1">
    <citation type="submission" date="2017-08" db="EMBL/GenBank/DDBJ databases">
        <title>The complete genome sequence of moderately halophilic actinomycete Actinopolyspora erythraea YIM 90600, the producer of novel erythromycin, novel actinopolysporins A-C and tubercidin.</title>
        <authorList>
            <person name="Yin M."/>
            <person name="Tang S."/>
        </authorList>
    </citation>
    <scope>NUCLEOTIDE SEQUENCE [LARGE SCALE GENOMIC DNA]</scope>
    <source>
        <strain evidence="4 5">YIM 90600</strain>
    </source>
</reference>
<dbReference type="PANTHER" id="PTHR43750:SF3">
    <property type="entry name" value="UDP-GLUCOSE 6-DEHYDROGENASE TUAD"/>
    <property type="match status" value="1"/>
</dbReference>
<sequence>MLSTGSRIVLRSTVPPGTARRVAAELNERFPVASLPEFLREGSAVADVGDPDRIVLGADEAATAREVLTLYAGTSPPVVVTDPTSAELTKLAANAFLAMKTSYAHMVAELAERVGADYPAVRSWTSAPVTSTQISRPTVSTAICRLRPLIFLPASNPRVPAPTVSAALTEAESMTPALGAA</sequence>
<evidence type="ECO:0000259" key="3">
    <source>
        <dbReference type="Pfam" id="PF03721"/>
    </source>
</evidence>
<protein>
    <submittedName>
        <fullName evidence="4">UDP-glucose/GDP-mannose dehydrogenase family protein</fullName>
    </submittedName>
</protein>
<dbReference type="SUPFAM" id="SSF51735">
    <property type="entry name" value="NAD(P)-binding Rossmann-fold domains"/>
    <property type="match status" value="1"/>
</dbReference>
<dbReference type="GO" id="GO:0016616">
    <property type="term" value="F:oxidoreductase activity, acting on the CH-OH group of donors, NAD or NADP as acceptor"/>
    <property type="evidence" value="ECO:0007669"/>
    <property type="project" value="InterPro"/>
</dbReference>
<dbReference type="SUPFAM" id="SSF48179">
    <property type="entry name" value="6-phosphogluconate dehydrogenase C-terminal domain-like"/>
    <property type="match status" value="1"/>
</dbReference>
<organism evidence="4 5">
    <name type="scientific">Actinopolyspora erythraea</name>
    <dbReference type="NCBI Taxonomy" id="414996"/>
    <lineage>
        <taxon>Bacteria</taxon>
        <taxon>Bacillati</taxon>
        <taxon>Actinomycetota</taxon>
        <taxon>Actinomycetes</taxon>
        <taxon>Actinopolysporales</taxon>
        <taxon>Actinopolysporaceae</taxon>
        <taxon>Actinopolyspora</taxon>
    </lineage>
</organism>